<comment type="caution">
    <text evidence="3">The sequence shown here is derived from an EMBL/GenBank/DDBJ whole genome shotgun (WGS) entry which is preliminary data.</text>
</comment>
<evidence type="ECO:0000313" key="3">
    <source>
        <dbReference type="EMBL" id="KAF3032359.1"/>
    </source>
</evidence>
<reference evidence="3" key="1">
    <citation type="submission" date="2019-04" db="EMBL/GenBank/DDBJ databases">
        <title>Sequencing of skin fungus with MAO and IRED activity.</title>
        <authorList>
            <person name="Marsaioli A.J."/>
            <person name="Bonatto J.M.C."/>
            <person name="Reis Junior O."/>
        </authorList>
    </citation>
    <scope>NUCLEOTIDE SEQUENCE</scope>
    <source>
        <strain evidence="3">28M1</strain>
    </source>
</reference>
<feature type="domain" description="F-box" evidence="2">
    <location>
        <begin position="59"/>
        <end position="114"/>
    </location>
</feature>
<proteinExistence type="predicted"/>
<dbReference type="AlphaFoldDB" id="A0A9P5BVL0"/>
<evidence type="ECO:0000313" key="4">
    <source>
        <dbReference type="Proteomes" id="UP000758155"/>
    </source>
</evidence>
<evidence type="ECO:0000259" key="2">
    <source>
        <dbReference type="PROSITE" id="PS50181"/>
    </source>
</evidence>
<dbReference type="EMBL" id="SWKV01000103">
    <property type="protein sequence ID" value="KAF3032359.1"/>
    <property type="molecule type" value="Genomic_DNA"/>
</dbReference>
<dbReference type="Proteomes" id="UP000758155">
    <property type="component" value="Unassembled WGS sequence"/>
</dbReference>
<dbReference type="OrthoDB" id="3792707at2759"/>
<dbReference type="CDD" id="cd09917">
    <property type="entry name" value="F-box_SF"/>
    <property type="match status" value="1"/>
</dbReference>
<dbReference type="SUPFAM" id="SSF81383">
    <property type="entry name" value="F-box domain"/>
    <property type="match status" value="1"/>
</dbReference>
<evidence type="ECO:0000256" key="1">
    <source>
        <dbReference type="SAM" id="MobiDB-lite"/>
    </source>
</evidence>
<dbReference type="InterPro" id="IPR036047">
    <property type="entry name" value="F-box-like_dom_sf"/>
</dbReference>
<accession>A0A9P5BVL0</accession>
<gene>
    <name evidence="3" type="ORF">E8E12_003877</name>
</gene>
<organism evidence="3 4">
    <name type="scientific">Didymella heteroderae</name>
    <dbReference type="NCBI Taxonomy" id="1769908"/>
    <lineage>
        <taxon>Eukaryota</taxon>
        <taxon>Fungi</taxon>
        <taxon>Dikarya</taxon>
        <taxon>Ascomycota</taxon>
        <taxon>Pezizomycotina</taxon>
        <taxon>Dothideomycetes</taxon>
        <taxon>Pleosporomycetidae</taxon>
        <taxon>Pleosporales</taxon>
        <taxon>Pleosporineae</taxon>
        <taxon>Didymellaceae</taxon>
        <taxon>Didymella</taxon>
    </lineage>
</organism>
<dbReference type="PROSITE" id="PS50181">
    <property type="entry name" value="FBOX"/>
    <property type="match status" value="1"/>
</dbReference>
<protein>
    <recommendedName>
        <fullName evidence="2">F-box domain-containing protein</fullName>
    </recommendedName>
</protein>
<dbReference type="Pfam" id="PF12937">
    <property type="entry name" value="F-box-like"/>
    <property type="match status" value="1"/>
</dbReference>
<dbReference type="InterPro" id="IPR001810">
    <property type="entry name" value="F-box_dom"/>
</dbReference>
<sequence length="199" mass="21913">MHSNGDAKPKSGTSYSSPPSPIGHQEQFMPADNRAATATTTKTPKTVNIAAALPTWTPNTGIIDLPNEILRDIFLSVDEAFSCTLWSLSLTCKHFRAIVEEHCEPEYNLRGKKLENPVELLELLCDRPHLRNSIRVANIQYQHDFVTCGTPADTLALVNRLGLAAVYEELLDFTGEEGQIDSAAALLVVSLPKLETFHD</sequence>
<keyword evidence="4" id="KW-1185">Reference proteome</keyword>
<feature type="region of interest" description="Disordered" evidence="1">
    <location>
        <begin position="1"/>
        <end position="27"/>
    </location>
</feature>
<name>A0A9P5BVL0_9PLEO</name>